<feature type="domain" description="Aldehyde dehydrogenase" evidence="3">
    <location>
        <begin position="251"/>
        <end position="413"/>
    </location>
</feature>
<dbReference type="AlphaFoldDB" id="A0A1Y5XT46"/>
<organism evidence="4 5">
    <name type="scientific">Kibdelosporangium aridum</name>
    <dbReference type="NCBI Taxonomy" id="2030"/>
    <lineage>
        <taxon>Bacteria</taxon>
        <taxon>Bacillati</taxon>
        <taxon>Actinomycetota</taxon>
        <taxon>Actinomycetes</taxon>
        <taxon>Pseudonocardiales</taxon>
        <taxon>Pseudonocardiaceae</taxon>
        <taxon>Kibdelosporangium</taxon>
    </lineage>
</organism>
<comment type="similarity">
    <text evidence="1">Belongs to the aldehyde dehydrogenase family.</text>
</comment>
<evidence type="ECO:0000313" key="5">
    <source>
        <dbReference type="Proteomes" id="UP000192674"/>
    </source>
</evidence>
<accession>A0A1Y5XT46</accession>
<dbReference type="GO" id="GO:0016620">
    <property type="term" value="F:oxidoreductase activity, acting on the aldehyde or oxo group of donors, NAD or NADP as acceptor"/>
    <property type="evidence" value="ECO:0007669"/>
    <property type="project" value="InterPro"/>
</dbReference>
<evidence type="ECO:0000256" key="2">
    <source>
        <dbReference type="ARBA" id="ARBA00023002"/>
    </source>
</evidence>
<protein>
    <submittedName>
        <fullName evidence="4">Acyl-CoA reductase</fullName>
    </submittedName>
</protein>
<dbReference type="Pfam" id="PF00171">
    <property type="entry name" value="Aldedh"/>
    <property type="match status" value="2"/>
</dbReference>
<evidence type="ECO:0000259" key="3">
    <source>
        <dbReference type="Pfam" id="PF00171"/>
    </source>
</evidence>
<evidence type="ECO:0000313" key="4">
    <source>
        <dbReference type="EMBL" id="SMD14837.1"/>
    </source>
</evidence>
<dbReference type="Proteomes" id="UP000192674">
    <property type="component" value="Unassembled WGS sequence"/>
</dbReference>
<dbReference type="InterPro" id="IPR016163">
    <property type="entry name" value="Ald_DH_C"/>
</dbReference>
<dbReference type="InterPro" id="IPR015590">
    <property type="entry name" value="Aldehyde_DH_dom"/>
</dbReference>
<feature type="domain" description="Aldehyde dehydrogenase" evidence="3">
    <location>
        <begin position="37"/>
        <end position="220"/>
    </location>
</feature>
<dbReference type="OrthoDB" id="6882680at2"/>
<dbReference type="InterPro" id="IPR016162">
    <property type="entry name" value="Ald_DH_N"/>
</dbReference>
<proteinExistence type="inferred from homology"/>
<dbReference type="InterPro" id="IPR016161">
    <property type="entry name" value="Ald_DH/histidinol_DH"/>
</dbReference>
<dbReference type="SUPFAM" id="SSF53720">
    <property type="entry name" value="ALDH-like"/>
    <property type="match status" value="1"/>
</dbReference>
<dbReference type="RefSeq" id="WP_084429564.1">
    <property type="nucleotide sequence ID" value="NZ_FWXV01000004.1"/>
</dbReference>
<gene>
    <name evidence="4" type="ORF">SAMN05661093_05140</name>
</gene>
<dbReference type="PANTHER" id="PTHR43111:SF1">
    <property type="entry name" value="ALDEHYDE DEHYDROGENASE B-RELATED"/>
    <property type="match status" value="1"/>
</dbReference>
<dbReference type="Gene3D" id="3.40.309.10">
    <property type="entry name" value="Aldehyde Dehydrogenase, Chain A, domain 2"/>
    <property type="match status" value="1"/>
</dbReference>
<sequence>MSRYAAPGEPGSVVRYAERYDHFVGGEYVPPVGGRYFRDPTPVTGKDFTEIAEGTADDLRRATEDGRGAAAGWAKTALAERAVILNEIADRIEDNLEALAVAETWDTGKPIRQTLGADVPLASDHFRYFAGAIRAMEGVRSEIDGDIVVHGFREPHGVVVRSLGWDYPLLGAAWHLAPALATGNTVVLKPAAQTPASLHVLLGVINDLVPPGVINVVNGFPAAQPIGLGPAVFFADLEGAVHERALDGFTTGTSAALIQHGRYEQFLGAALGRVGQLVTGHPLDMSTTVGPLVSADEWVKALWRIDNAVRSGARVRAGGGQASLGGELAEGFFLEPTVLEGDKGHASTTAPVVSVTGFNDFDDAVKLVNEMPESAGVSVWARDTGVGYRAGRAIHAARVWVNSDHTYPAEVAFSRENRNSLLAEYWREKRLMVNHS</sequence>
<name>A0A1Y5XT46_KIBAR</name>
<evidence type="ECO:0000256" key="1">
    <source>
        <dbReference type="ARBA" id="ARBA00009986"/>
    </source>
</evidence>
<keyword evidence="5" id="KW-1185">Reference proteome</keyword>
<reference evidence="4 5" key="1">
    <citation type="submission" date="2017-04" db="EMBL/GenBank/DDBJ databases">
        <authorList>
            <person name="Afonso C.L."/>
            <person name="Miller P.J."/>
            <person name="Scott M.A."/>
            <person name="Spackman E."/>
            <person name="Goraichik I."/>
            <person name="Dimitrov K.M."/>
            <person name="Suarez D.L."/>
            <person name="Swayne D.E."/>
        </authorList>
    </citation>
    <scope>NUCLEOTIDE SEQUENCE [LARGE SCALE GENOMIC DNA]</scope>
    <source>
        <strain evidence="4 5">DSM 43828</strain>
    </source>
</reference>
<dbReference type="EMBL" id="FWXV01000004">
    <property type="protein sequence ID" value="SMD14837.1"/>
    <property type="molecule type" value="Genomic_DNA"/>
</dbReference>
<dbReference type="Gene3D" id="3.40.605.10">
    <property type="entry name" value="Aldehyde Dehydrogenase, Chain A, domain 1"/>
    <property type="match status" value="1"/>
</dbReference>
<keyword evidence="2" id="KW-0560">Oxidoreductase</keyword>
<dbReference type="PANTHER" id="PTHR43111">
    <property type="entry name" value="ALDEHYDE DEHYDROGENASE B-RELATED"/>
    <property type="match status" value="1"/>
</dbReference>